<feature type="signal peptide" evidence="1">
    <location>
        <begin position="1"/>
        <end position="27"/>
    </location>
</feature>
<protein>
    <recommendedName>
        <fullName evidence="4">Secreted protein</fullName>
    </recommendedName>
</protein>
<gene>
    <name evidence="2" type="ORF">OEIGOIKO_04105</name>
</gene>
<accession>A0A7U9KVT9</accession>
<dbReference type="RefSeq" id="WP_125046032.1">
    <property type="nucleotide sequence ID" value="NZ_BHZC01000001.1"/>
</dbReference>
<organism evidence="2 3">
    <name type="scientific">Streptomyces chrestomyceticus JCM 4735</name>
    <dbReference type="NCBI Taxonomy" id="1306181"/>
    <lineage>
        <taxon>Bacteria</taxon>
        <taxon>Bacillati</taxon>
        <taxon>Actinomycetota</taxon>
        <taxon>Actinomycetes</taxon>
        <taxon>Kitasatosporales</taxon>
        <taxon>Streptomycetaceae</taxon>
        <taxon>Streptomyces</taxon>
    </lineage>
</organism>
<keyword evidence="1" id="KW-0732">Signal</keyword>
<proteinExistence type="predicted"/>
<dbReference type="OrthoDB" id="4182799at2"/>
<evidence type="ECO:0000313" key="2">
    <source>
        <dbReference type="EMBL" id="GCD36345.1"/>
    </source>
</evidence>
<evidence type="ECO:0008006" key="4">
    <source>
        <dbReference type="Google" id="ProtNLM"/>
    </source>
</evidence>
<dbReference type="EMBL" id="BHZC01000001">
    <property type="protein sequence ID" value="GCD36345.1"/>
    <property type="molecule type" value="Genomic_DNA"/>
</dbReference>
<dbReference type="Proteomes" id="UP000287830">
    <property type="component" value="Unassembled WGS sequence"/>
</dbReference>
<dbReference type="AlphaFoldDB" id="A0A7U9KVT9"/>
<comment type="caution">
    <text evidence="2">The sequence shown here is derived from an EMBL/GenBank/DDBJ whole genome shotgun (WGS) entry which is preliminary data.</text>
</comment>
<evidence type="ECO:0000313" key="3">
    <source>
        <dbReference type="Proteomes" id="UP000287830"/>
    </source>
</evidence>
<feature type="chain" id="PRO_5031479240" description="Secreted protein" evidence="1">
    <location>
        <begin position="28"/>
        <end position="141"/>
    </location>
</feature>
<name>A0A7U9KVT9_9ACTN</name>
<dbReference type="GeneID" id="95622979"/>
<reference evidence="2 3" key="1">
    <citation type="submission" date="2018-11" db="EMBL/GenBank/DDBJ databases">
        <title>Whole genome sequence of Streptomyces chrestomyceticus NBRC 13444(T).</title>
        <authorList>
            <person name="Komaki H."/>
            <person name="Tamura T."/>
        </authorList>
    </citation>
    <scope>NUCLEOTIDE SEQUENCE [LARGE SCALE GENOMIC DNA]</scope>
    <source>
        <strain evidence="2 3">NBRC 13444</strain>
    </source>
</reference>
<evidence type="ECO:0000256" key="1">
    <source>
        <dbReference type="SAM" id="SignalP"/>
    </source>
</evidence>
<sequence>MKNLKRLLLIAVASVLAVGAMPGSASAYSKGNCSHRKTLSVKTYGGHATVKLLVYRCKDGHDWTMASMTSNGGDSEGALWMDVSRNGGKTWKGLVQKRRFTLDPGDTASIANNKLQNDGPGYSVRACGYFGNNTVYCTKWN</sequence>